<dbReference type="EMBL" id="PIQF01000001">
    <property type="protein sequence ID" value="RUO77246.1"/>
    <property type="molecule type" value="Genomic_DNA"/>
</dbReference>
<sequence length="124" mass="13998">MYAAFKHLHVLFVVISVSLFILRFIWKQLDSGLLHKRWVKIVPHVNDTLLLASAIAMLVMTQRAPISDPWVTEKVLGVIGYIFFAMFAIKGKTKLISWGGFVIACLWLAALFHVAFGKQPLLFG</sequence>
<evidence type="ECO:0000313" key="2">
    <source>
        <dbReference type="EMBL" id="RUO77246.1"/>
    </source>
</evidence>
<reference evidence="2 3" key="1">
    <citation type="journal article" date="2011" name="Front. Microbiol.">
        <title>Genomic signatures of strain selection and enhancement in Bacillus atrophaeus var. globigii, a historical biowarfare simulant.</title>
        <authorList>
            <person name="Gibbons H.S."/>
            <person name="Broomall S.M."/>
            <person name="McNew L.A."/>
            <person name="Daligault H."/>
            <person name="Chapman C."/>
            <person name="Bruce D."/>
            <person name="Karavis M."/>
            <person name="Krepps M."/>
            <person name="McGregor P.A."/>
            <person name="Hong C."/>
            <person name="Park K.H."/>
            <person name="Akmal A."/>
            <person name="Feldman A."/>
            <person name="Lin J.S."/>
            <person name="Chang W.E."/>
            <person name="Higgs B.W."/>
            <person name="Demirev P."/>
            <person name="Lindquist J."/>
            <person name="Liem A."/>
            <person name="Fochler E."/>
            <person name="Read T.D."/>
            <person name="Tapia R."/>
            <person name="Johnson S."/>
            <person name="Bishop-Lilly K.A."/>
            <person name="Detter C."/>
            <person name="Han C."/>
            <person name="Sozhamannan S."/>
            <person name="Rosenzweig C.N."/>
            <person name="Skowronski E.W."/>
        </authorList>
    </citation>
    <scope>NUCLEOTIDE SEQUENCE [LARGE SCALE GENOMIC DNA]</scope>
    <source>
        <strain evidence="2 3">CL-SP19</strain>
    </source>
</reference>
<dbReference type="PIRSF" id="PIRSF005610">
    <property type="entry name" value="SirB"/>
    <property type="match status" value="1"/>
</dbReference>
<dbReference type="RefSeq" id="WP_126783519.1">
    <property type="nucleotide sequence ID" value="NZ_PIQF01000001.1"/>
</dbReference>
<keyword evidence="1" id="KW-0812">Transmembrane</keyword>
<keyword evidence="1" id="KW-0472">Membrane</keyword>
<dbReference type="OrthoDB" id="5588650at2"/>
<keyword evidence="3" id="KW-1185">Reference proteome</keyword>
<evidence type="ECO:0000256" key="1">
    <source>
        <dbReference type="SAM" id="Phobius"/>
    </source>
</evidence>
<organism evidence="2 3">
    <name type="scientific">Idiomarina seosinensis</name>
    <dbReference type="NCBI Taxonomy" id="281739"/>
    <lineage>
        <taxon>Bacteria</taxon>
        <taxon>Pseudomonadati</taxon>
        <taxon>Pseudomonadota</taxon>
        <taxon>Gammaproteobacteria</taxon>
        <taxon>Alteromonadales</taxon>
        <taxon>Idiomarinaceae</taxon>
        <taxon>Idiomarina</taxon>
    </lineage>
</organism>
<feature type="transmembrane region" description="Helical" evidence="1">
    <location>
        <begin position="95"/>
        <end position="116"/>
    </location>
</feature>
<keyword evidence="1" id="KW-1133">Transmembrane helix</keyword>
<proteinExistence type="predicted"/>
<dbReference type="Pfam" id="PF04247">
    <property type="entry name" value="SirB"/>
    <property type="match status" value="1"/>
</dbReference>
<evidence type="ECO:0000313" key="3">
    <source>
        <dbReference type="Proteomes" id="UP000287908"/>
    </source>
</evidence>
<name>A0A432ZGZ1_9GAMM</name>
<protein>
    <submittedName>
        <fullName evidence="2">Invasion protein</fullName>
    </submittedName>
</protein>
<feature type="transmembrane region" description="Helical" evidence="1">
    <location>
        <begin position="7"/>
        <end position="26"/>
    </location>
</feature>
<dbReference type="GO" id="GO:0005886">
    <property type="term" value="C:plasma membrane"/>
    <property type="evidence" value="ECO:0007669"/>
    <property type="project" value="TreeGrafter"/>
</dbReference>
<dbReference type="AlphaFoldDB" id="A0A432ZGZ1"/>
<dbReference type="PANTHER" id="PTHR39594">
    <property type="entry name" value="PROTEIN YCHQ"/>
    <property type="match status" value="1"/>
</dbReference>
<dbReference type="InterPro" id="IPR007360">
    <property type="entry name" value="SirB"/>
</dbReference>
<comment type="caution">
    <text evidence="2">The sequence shown here is derived from an EMBL/GenBank/DDBJ whole genome shotgun (WGS) entry which is preliminary data.</text>
</comment>
<feature type="transmembrane region" description="Helical" evidence="1">
    <location>
        <begin position="71"/>
        <end position="89"/>
    </location>
</feature>
<dbReference type="PANTHER" id="PTHR39594:SF1">
    <property type="entry name" value="PROTEIN YCHQ"/>
    <property type="match status" value="1"/>
</dbReference>
<gene>
    <name evidence="2" type="ORF">CWI81_01810</name>
</gene>
<accession>A0A432ZGZ1</accession>
<dbReference type="Proteomes" id="UP000287908">
    <property type="component" value="Unassembled WGS sequence"/>
</dbReference>